<feature type="transmembrane region" description="Helical" evidence="1">
    <location>
        <begin position="104"/>
        <end position="123"/>
    </location>
</feature>
<reference evidence="2" key="1">
    <citation type="submission" date="2013-08" db="EMBL/GenBank/DDBJ databases">
        <authorList>
            <person name="Mendez C."/>
            <person name="Richter M."/>
            <person name="Ferrer M."/>
            <person name="Sanchez J."/>
        </authorList>
    </citation>
    <scope>NUCLEOTIDE SEQUENCE</scope>
</reference>
<keyword evidence="1" id="KW-1133">Transmembrane helix</keyword>
<dbReference type="Gene3D" id="3.30.2090.10">
    <property type="entry name" value="Multidrug efflux transporter AcrB TolC docking domain, DN and DC subdomains"/>
    <property type="match status" value="1"/>
</dbReference>
<dbReference type="PANTHER" id="PTHR32063">
    <property type="match status" value="1"/>
</dbReference>
<feature type="transmembrane region" description="Helical" evidence="1">
    <location>
        <begin position="130"/>
        <end position="150"/>
    </location>
</feature>
<protein>
    <submittedName>
        <fullName evidence="2">Acriflavin resistance protein</fullName>
    </submittedName>
</protein>
<dbReference type="EMBL" id="AUZX01014982">
    <property type="protein sequence ID" value="EQD30621.1"/>
    <property type="molecule type" value="Genomic_DNA"/>
</dbReference>
<dbReference type="AlphaFoldDB" id="T0Y670"/>
<sequence>MVRSRNGRLLPLGTLIDVSKELAPAVLYRKNLRPVVYVTGNTIGSTRSPVYAAVDLSRKLPPTDLSGHMEPVRQYFWGYPSSNQKISVRWGGEWHVTYVTFRDMGIAFIAAIVVIYLLIVIQFKSYVTPLIIMSPIPLALIGVIPGHVLLGSNFTATSMIGFIALGGIMVRTPSSWWYFLHNEKS</sequence>
<dbReference type="Gene3D" id="1.20.1640.10">
    <property type="entry name" value="Multidrug efflux transporter AcrB transmembrane domain"/>
    <property type="match status" value="1"/>
</dbReference>
<keyword evidence="1" id="KW-0812">Transmembrane</keyword>
<dbReference type="InterPro" id="IPR001036">
    <property type="entry name" value="Acrflvin-R"/>
</dbReference>
<dbReference type="PANTHER" id="PTHR32063:SF16">
    <property type="entry name" value="CATION EFFLUX SYSTEM (ACRB_ACRD_ACRF FAMILY)"/>
    <property type="match status" value="1"/>
</dbReference>
<dbReference type="GO" id="GO:0005886">
    <property type="term" value="C:plasma membrane"/>
    <property type="evidence" value="ECO:0007669"/>
    <property type="project" value="TreeGrafter"/>
</dbReference>
<reference evidence="2" key="2">
    <citation type="journal article" date="2014" name="ISME J.">
        <title>Microbial stratification in low pH oxic and suboxic macroscopic growths along an acid mine drainage.</title>
        <authorList>
            <person name="Mendez-Garcia C."/>
            <person name="Mesa V."/>
            <person name="Sprenger R.R."/>
            <person name="Richter M."/>
            <person name="Diez M.S."/>
            <person name="Solano J."/>
            <person name="Bargiela R."/>
            <person name="Golyshina O.V."/>
            <person name="Manteca A."/>
            <person name="Ramos J.L."/>
            <person name="Gallego J.R."/>
            <person name="Llorente I."/>
            <person name="Martins Dos Santos V.A."/>
            <person name="Jensen O.N."/>
            <person name="Pelaez A.I."/>
            <person name="Sanchez J."/>
            <person name="Ferrer M."/>
        </authorList>
    </citation>
    <scope>NUCLEOTIDE SEQUENCE</scope>
</reference>
<dbReference type="SUPFAM" id="SSF82866">
    <property type="entry name" value="Multidrug efflux transporter AcrB transmembrane domain"/>
    <property type="match status" value="1"/>
</dbReference>
<name>T0Y670_9ZZZZ</name>
<proteinExistence type="predicted"/>
<organism evidence="2">
    <name type="scientific">mine drainage metagenome</name>
    <dbReference type="NCBI Taxonomy" id="410659"/>
    <lineage>
        <taxon>unclassified sequences</taxon>
        <taxon>metagenomes</taxon>
        <taxon>ecological metagenomes</taxon>
    </lineage>
</organism>
<dbReference type="InterPro" id="IPR027463">
    <property type="entry name" value="AcrB_DN_DC_subdom"/>
</dbReference>
<comment type="caution">
    <text evidence="2">The sequence shown here is derived from an EMBL/GenBank/DDBJ whole genome shotgun (WGS) entry which is preliminary data.</text>
</comment>
<dbReference type="GO" id="GO:0042910">
    <property type="term" value="F:xenobiotic transmembrane transporter activity"/>
    <property type="evidence" value="ECO:0007669"/>
    <property type="project" value="TreeGrafter"/>
</dbReference>
<dbReference type="Pfam" id="PF00873">
    <property type="entry name" value="ACR_tran"/>
    <property type="match status" value="1"/>
</dbReference>
<evidence type="ECO:0000256" key="1">
    <source>
        <dbReference type="SAM" id="Phobius"/>
    </source>
</evidence>
<accession>T0Y670</accession>
<dbReference type="Gene3D" id="3.30.70.1440">
    <property type="entry name" value="Multidrug efflux transporter AcrB pore domain"/>
    <property type="match status" value="1"/>
</dbReference>
<feature type="transmembrane region" description="Helical" evidence="1">
    <location>
        <begin position="156"/>
        <end position="180"/>
    </location>
</feature>
<gene>
    <name evidence="2" type="ORF">B1A_20306</name>
</gene>
<evidence type="ECO:0000313" key="2">
    <source>
        <dbReference type="EMBL" id="EQD30621.1"/>
    </source>
</evidence>
<keyword evidence="1" id="KW-0472">Membrane</keyword>